<dbReference type="AlphaFoldDB" id="A0A841RQH7"/>
<sequence>MEKLNIKDLNNFIESQKSNVERIIARDRKSARVVRMRERDIDEQKVLDILCIKRWKKAEEDGKVRYITERKWYYEFD</sequence>
<evidence type="ECO:0000313" key="1">
    <source>
        <dbReference type="EMBL" id="MBB6513626.1"/>
    </source>
</evidence>
<proteinExistence type="predicted"/>
<comment type="caution">
    <text evidence="1">The sequence shown here is derived from an EMBL/GenBank/DDBJ whole genome shotgun (WGS) entry which is preliminary data.</text>
</comment>
<dbReference type="Proteomes" id="UP000572212">
    <property type="component" value="Unassembled WGS sequence"/>
</dbReference>
<protein>
    <submittedName>
        <fullName evidence="1">Uncharacterized protein</fullName>
    </submittedName>
</protein>
<accession>A0A841RQH7</accession>
<gene>
    <name evidence="1" type="ORF">GGQ92_002440</name>
</gene>
<organism evidence="1 2">
    <name type="scientific">Gracilibacillus halotolerans</name>
    <dbReference type="NCBI Taxonomy" id="74386"/>
    <lineage>
        <taxon>Bacteria</taxon>
        <taxon>Bacillati</taxon>
        <taxon>Bacillota</taxon>
        <taxon>Bacilli</taxon>
        <taxon>Bacillales</taxon>
        <taxon>Bacillaceae</taxon>
        <taxon>Gracilibacillus</taxon>
    </lineage>
</organism>
<reference evidence="1 2" key="1">
    <citation type="submission" date="2020-08" db="EMBL/GenBank/DDBJ databases">
        <title>Genomic Encyclopedia of Type Strains, Phase IV (KMG-IV): sequencing the most valuable type-strain genomes for metagenomic binning, comparative biology and taxonomic classification.</title>
        <authorList>
            <person name="Goeker M."/>
        </authorList>
    </citation>
    <scope>NUCLEOTIDE SEQUENCE [LARGE SCALE GENOMIC DNA]</scope>
    <source>
        <strain evidence="1 2">DSM 11805</strain>
    </source>
</reference>
<keyword evidence="2" id="KW-1185">Reference proteome</keyword>
<dbReference type="EMBL" id="JACHON010000014">
    <property type="protein sequence ID" value="MBB6513626.1"/>
    <property type="molecule type" value="Genomic_DNA"/>
</dbReference>
<name>A0A841RQH7_9BACI</name>
<evidence type="ECO:0000313" key="2">
    <source>
        <dbReference type="Proteomes" id="UP000572212"/>
    </source>
</evidence>
<dbReference type="RefSeq" id="WP_184249139.1">
    <property type="nucleotide sequence ID" value="NZ_BAAACU010000006.1"/>
</dbReference>